<dbReference type="GO" id="GO:0016740">
    <property type="term" value="F:transferase activity"/>
    <property type="evidence" value="ECO:0007669"/>
    <property type="project" value="UniProtKB-KW"/>
</dbReference>
<evidence type="ECO:0000313" key="2">
    <source>
        <dbReference type="Proteomes" id="UP000248044"/>
    </source>
</evidence>
<dbReference type="KEGG" id="abri:DFR85_00305"/>
<proteinExistence type="predicted"/>
<dbReference type="RefSeq" id="WP_110269165.1">
    <property type="nucleotide sequence ID" value="NZ_CP029289.2"/>
</dbReference>
<organism evidence="1 2">
    <name type="scientific">Acidianus brierleyi</name>
    <dbReference type="NCBI Taxonomy" id="41673"/>
    <lineage>
        <taxon>Archaea</taxon>
        <taxon>Thermoproteota</taxon>
        <taxon>Thermoprotei</taxon>
        <taxon>Sulfolobales</taxon>
        <taxon>Sulfolobaceae</taxon>
        <taxon>Acidianus</taxon>
    </lineage>
</organism>
<sequence length="133" mass="15287">MEAKPSGKIPIEGKVWLDGKEVESKLFLHVRGYNRARVTHIDIEGEKIRGLIRPRHSVYPEVEWKDKVEIPIYDHILILEIPEIKLEFKGNLYVGGKGKGIFLGFHRDQIKILEEIAKQKGVIPPLKKTNTKV</sequence>
<dbReference type="GeneID" id="36830551"/>
<protein>
    <submittedName>
        <fullName evidence="1">Transferase</fullName>
    </submittedName>
</protein>
<dbReference type="EMBL" id="CP029289">
    <property type="protein sequence ID" value="AWR93281.1"/>
    <property type="molecule type" value="Genomic_DNA"/>
</dbReference>
<reference evidence="1 2" key="1">
    <citation type="submission" date="2018-05" db="EMBL/GenBank/DDBJ databases">
        <title>Complete Genome Sequences of Extremely Thermoacidophilic, Metal-Mobilizing Type-Strain Members of the Archaeal Family Sulfolobaceae: Acidianus brierleyi DSM-1651T, Acidianus sulfidivorans DSM-18786T, Metallosphaera hakonensis DSM-7519T, and Metallosphaera prunae DSM-10039T.</title>
        <authorList>
            <person name="Counts J.A."/>
            <person name="Kelly R.M."/>
        </authorList>
    </citation>
    <scope>NUCLEOTIDE SEQUENCE [LARGE SCALE GENOMIC DNA]</scope>
    <source>
        <strain evidence="1 2">DSM 1651</strain>
    </source>
</reference>
<dbReference type="AlphaFoldDB" id="A0A2U9IB85"/>
<keyword evidence="2" id="KW-1185">Reference proteome</keyword>
<gene>
    <name evidence="1" type="ORF">DFR85_00305</name>
</gene>
<evidence type="ECO:0000313" key="1">
    <source>
        <dbReference type="EMBL" id="AWR93281.1"/>
    </source>
</evidence>
<name>A0A2U9IB85_9CREN</name>
<keyword evidence="1" id="KW-0808">Transferase</keyword>
<dbReference type="Proteomes" id="UP000248044">
    <property type="component" value="Chromosome"/>
</dbReference>
<dbReference type="OrthoDB" id="57125at2157"/>
<accession>A0A2U9IB85</accession>